<dbReference type="EMBL" id="VSSQ01071568">
    <property type="protein sequence ID" value="MPN23153.1"/>
    <property type="molecule type" value="Genomic_DNA"/>
</dbReference>
<evidence type="ECO:0000313" key="1">
    <source>
        <dbReference type="EMBL" id="MPN23153.1"/>
    </source>
</evidence>
<gene>
    <name evidence="1" type="ORF">SDC9_170540</name>
</gene>
<protein>
    <submittedName>
        <fullName evidence="1">Uncharacterized protein</fullName>
    </submittedName>
</protein>
<accession>A0A645GHE0</accession>
<name>A0A645GHE0_9ZZZZ</name>
<sequence length="34" mass="3797">MLGHLADIRRDLTLNILLTVDTGDGGERPVIERH</sequence>
<dbReference type="AlphaFoldDB" id="A0A645GHE0"/>
<reference evidence="1" key="1">
    <citation type="submission" date="2019-08" db="EMBL/GenBank/DDBJ databases">
        <authorList>
            <person name="Kucharzyk K."/>
            <person name="Murdoch R.W."/>
            <person name="Higgins S."/>
            <person name="Loffler F."/>
        </authorList>
    </citation>
    <scope>NUCLEOTIDE SEQUENCE</scope>
</reference>
<proteinExistence type="predicted"/>
<comment type="caution">
    <text evidence="1">The sequence shown here is derived from an EMBL/GenBank/DDBJ whole genome shotgun (WGS) entry which is preliminary data.</text>
</comment>
<organism evidence="1">
    <name type="scientific">bioreactor metagenome</name>
    <dbReference type="NCBI Taxonomy" id="1076179"/>
    <lineage>
        <taxon>unclassified sequences</taxon>
        <taxon>metagenomes</taxon>
        <taxon>ecological metagenomes</taxon>
    </lineage>
</organism>